<gene>
    <name evidence="3" type="primary">11436151</name>
    <name evidence="2" type="ordered locus">MTR_5g007110</name>
</gene>
<dbReference type="PaxDb" id="3880-AES93755"/>
<reference evidence="3" key="3">
    <citation type="submission" date="2015-04" db="UniProtKB">
        <authorList>
            <consortium name="EnsemblPlants"/>
        </authorList>
    </citation>
    <scope>IDENTIFICATION</scope>
    <source>
        <strain evidence="3">cv. Jemalong A17</strain>
    </source>
</reference>
<dbReference type="Proteomes" id="UP000002051">
    <property type="component" value="Chromosome 5"/>
</dbReference>
<sequence>MLTDLEVGLVSVEILLALLQKTPVLKTLVLKGIRTFEEELLNSSVVPECLASLHVVKFEEVNGDDHELILAQFLVENGMVLERMCFSLVSQIPDKDEVMEEFKEKMSSFHNFIPDVVEFSYE</sequence>
<keyword evidence="4" id="KW-1185">Reference proteome</keyword>
<reference evidence="2 4" key="1">
    <citation type="journal article" date="2011" name="Nature">
        <title>The Medicago genome provides insight into the evolution of rhizobial symbioses.</title>
        <authorList>
            <person name="Young N.D."/>
            <person name="Debelle F."/>
            <person name="Oldroyd G.E."/>
            <person name="Geurts R."/>
            <person name="Cannon S.B."/>
            <person name="Udvardi M.K."/>
            <person name="Benedito V.A."/>
            <person name="Mayer K.F."/>
            <person name="Gouzy J."/>
            <person name="Schoof H."/>
            <person name="Van de Peer Y."/>
            <person name="Proost S."/>
            <person name="Cook D.R."/>
            <person name="Meyers B.C."/>
            <person name="Spannagl M."/>
            <person name="Cheung F."/>
            <person name="De Mita S."/>
            <person name="Krishnakumar V."/>
            <person name="Gundlach H."/>
            <person name="Zhou S."/>
            <person name="Mudge J."/>
            <person name="Bharti A.K."/>
            <person name="Murray J.D."/>
            <person name="Naoumkina M.A."/>
            <person name="Rosen B."/>
            <person name="Silverstein K.A."/>
            <person name="Tang H."/>
            <person name="Rombauts S."/>
            <person name="Zhao P.X."/>
            <person name="Zhou P."/>
            <person name="Barbe V."/>
            <person name="Bardou P."/>
            <person name="Bechner M."/>
            <person name="Bellec A."/>
            <person name="Berger A."/>
            <person name="Berges H."/>
            <person name="Bidwell S."/>
            <person name="Bisseling T."/>
            <person name="Choisne N."/>
            <person name="Couloux A."/>
            <person name="Denny R."/>
            <person name="Deshpande S."/>
            <person name="Dai X."/>
            <person name="Doyle J.J."/>
            <person name="Dudez A.M."/>
            <person name="Farmer A.D."/>
            <person name="Fouteau S."/>
            <person name="Franken C."/>
            <person name="Gibelin C."/>
            <person name="Gish J."/>
            <person name="Goldstein S."/>
            <person name="Gonzalez A.J."/>
            <person name="Green P.J."/>
            <person name="Hallab A."/>
            <person name="Hartog M."/>
            <person name="Hua A."/>
            <person name="Humphray S.J."/>
            <person name="Jeong D.H."/>
            <person name="Jing Y."/>
            <person name="Jocker A."/>
            <person name="Kenton S.M."/>
            <person name="Kim D.J."/>
            <person name="Klee K."/>
            <person name="Lai H."/>
            <person name="Lang C."/>
            <person name="Lin S."/>
            <person name="Macmil S.L."/>
            <person name="Magdelenat G."/>
            <person name="Matthews L."/>
            <person name="McCorrison J."/>
            <person name="Monaghan E.L."/>
            <person name="Mun J.H."/>
            <person name="Najar F.Z."/>
            <person name="Nicholson C."/>
            <person name="Noirot C."/>
            <person name="O'Bleness M."/>
            <person name="Paule C.R."/>
            <person name="Poulain J."/>
            <person name="Prion F."/>
            <person name="Qin B."/>
            <person name="Qu C."/>
            <person name="Retzel E.F."/>
            <person name="Riddle C."/>
            <person name="Sallet E."/>
            <person name="Samain S."/>
            <person name="Samson N."/>
            <person name="Sanders I."/>
            <person name="Saurat O."/>
            <person name="Scarpelli C."/>
            <person name="Schiex T."/>
            <person name="Segurens B."/>
            <person name="Severin A.J."/>
            <person name="Sherrier D.J."/>
            <person name="Shi R."/>
            <person name="Sims S."/>
            <person name="Singer S.R."/>
            <person name="Sinharoy S."/>
            <person name="Sterck L."/>
            <person name="Viollet A."/>
            <person name="Wang B.B."/>
            <person name="Wang K."/>
            <person name="Wang M."/>
            <person name="Wang X."/>
            <person name="Warfsmann J."/>
            <person name="Weissenbach J."/>
            <person name="White D.D."/>
            <person name="White J.D."/>
            <person name="Wiley G.B."/>
            <person name="Wincker P."/>
            <person name="Xing Y."/>
            <person name="Yang L."/>
            <person name="Yao Z."/>
            <person name="Ying F."/>
            <person name="Zhai J."/>
            <person name="Zhou L."/>
            <person name="Zuber A."/>
            <person name="Denarie J."/>
            <person name="Dixon R.A."/>
            <person name="May G.D."/>
            <person name="Schwartz D.C."/>
            <person name="Rogers J."/>
            <person name="Quetier F."/>
            <person name="Town C.D."/>
            <person name="Roe B.A."/>
        </authorList>
    </citation>
    <scope>NUCLEOTIDE SEQUENCE [LARGE SCALE GENOMIC DNA]</scope>
    <source>
        <strain evidence="2">A17</strain>
        <strain evidence="3 4">cv. Jemalong A17</strain>
    </source>
</reference>
<protein>
    <submittedName>
        <fullName evidence="2">FBD protein</fullName>
    </submittedName>
</protein>
<dbReference type="EMBL" id="CM001221">
    <property type="protein sequence ID" value="AES93755.2"/>
    <property type="molecule type" value="Genomic_DNA"/>
</dbReference>
<dbReference type="AlphaFoldDB" id="G7K536"/>
<reference evidence="2 4" key="2">
    <citation type="journal article" date="2014" name="BMC Genomics">
        <title>An improved genome release (version Mt4.0) for the model legume Medicago truncatula.</title>
        <authorList>
            <person name="Tang H."/>
            <person name="Krishnakumar V."/>
            <person name="Bidwell S."/>
            <person name="Rosen B."/>
            <person name="Chan A."/>
            <person name="Zhou S."/>
            <person name="Gentzbittel L."/>
            <person name="Childs K.L."/>
            <person name="Yandell M."/>
            <person name="Gundlach H."/>
            <person name="Mayer K.F."/>
            <person name="Schwartz D.C."/>
            <person name="Town C.D."/>
        </authorList>
    </citation>
    <scope>GENOME REANNOTATION</scope>
    <source>
        <strain evidence="3 4">cv. Jemalong A17</strain>
    </source>
</reference>
<dbReference type="HOGENOM" id="CLU_2030169_0_0_1"/>
<proteinExistence type="predicted"/>
<accession>G7K536</accession>
<name>G7K536_MEDTR</name>
<dbReference type="InterPro" id="IPR006566">
    <property type="entry name" value="FBD"/>
</dbReference>
<organism evidence="2 4">
    <name type="scientific">Medicago truncatula</name>
    <name type="common">Barrel medic</name>
    <name type="synonym">Medicago tribuloides</name>
    <dbReference type="NCBI Taxonomy" id="3880"/>
    <lineage>
        <taxon>Eukaryota</taxon>
        <taxon>Viridiplantae</taxon>
        <taxon>Streptophyta</taxon>
        <taxon>Embryophyta</taxon>
        <taxon>Tracheophyta</taxon>
        <taxon>Spermatophyta</taxon>
        <taxon>Magnoliopsida</taxon>
        <taxon>eudicotyledons</taxon>
        <taxon>Gunneridae</taxon>
        <taxon>Pentapetalae</taxon>
        <taxon>rosids</taxon>
        <taxon>fabids</taxon>
        <taxon>Fabales</taxon>
        <taxon>Fabaceae</taxon>
        <taxon>Papilionoideae</taxon>
        <taxon>50 kb inversion clade</taxon>
        <taxon>NPAAA clade</taxon>
        <taxon>Hologalegina</taxon>
        <taxon>IRL clade</taxon>
        <taxon>Trifolieae</taxon>
        <taxon>Medicago</taxon>
    </lineage>
</organism>
<accession>A0A0C3X9S0</accession>
<evidence type="ECO:0000313" key="2">
    <source>
        <dbReference type="EMBL" id="AES93755.2"/>
    </source>
</evidence>
<dbReference type="Pfam" id="PF08387">
    <property type="entry name" value="FBD"/>
    <property type="match status" value="1"/>
</dbReference>
<evidence type="ECO:0000313" key="3">
    <source>
        <dbReference type="EnsemblPlants" id="AES93755"/>
    </source>
</evidence>
<feature type="domain" description="FBD" evidence="1">
    <location>
        <begin position="44"/>
        <end position="86"/>
    </location>
</feature>
<evidence type="ECO:0000313" key="4">
    <source>
        <dbReference type="Proteomes" id="UP000002051"/>
    </source>
</evidence>
<dbReference type="EnsemblPlants" id="AES93755">
    <property type="protein sequence ID" value="AES93755"/>
    <property type="gene ID" value="MTR_5g007110"/>
</dbReference>
<evidence type="ECO:0000259" key="1">
    <source>
        <dbReference type="Pfam" id="PF08387"/>
    </source>
</evidence>